<feature type="transmembrane region" description="Helical" evidence="8">
    <location>
        <begin position="310"/>
        <end position="335"/>
    </location>
</feature>
<dbReference type="PROSITE" id="PS50850">
    <property type="entry name" value="MFS"/>
    <property type="match status" value="1"/>
</dbReference>
<dbReference type="InterPro" id="IPR050930">
    <property type="entry name" value="MFS_Vesicular_Transporter"/>
</dbReference>
<dbReference type="SUPFAM" id="SSF103473">
    <property type="entry name" value="MFS general substrate transporter"/>
    <property type="match status" value="1"/>
</dbReference>
<evidence type="ECO:0000256" key="2">
    <source>
        <dbReference type="ARBA" id="ARBA00006829"/>
    </source>
</evidence>
<feature type="domain" description="Major facilitator superfamily (MFS) profile" evidence="9">
    <location>
        <begin position="37"/>
        <end position="507"/>
    </location>
</feature>
<proteinExistence type="inferred from homology"/>
<dbReference type="InterPro" id="IPR020846">
    <property type="entry name" value="MFS_dom"/>
</dbReference>
<feature type="transmembrane region" description="Helical" evidence="8">
    <location>
        <begin position="401"/>
        <end position="420"/>
    </location>
</feature>
<feature type="transmembrane region" description="Helical" evidence="8">
    <location>
        <begin position="341"/>
        <end position="365"/>
    </location>
</feature>
<comment type="similarity">
    <text evidence="2">Belongs to the major facilitator superfamily. Vesicular transporter family.</text>
</comment>
<dbReference type="PRINTS" id="PR01035">
    <property type="entry name" value="TCRTETA"/>
</dbReference>
<feature type="transmembrane region" description="Helical" evidence="8">
    <location>
        <begin position="377"/>
        <end position="395"/>
    </location>
</feature>
<dbReference type="PANTHER" id="PTHR23506">
    <property type="entry name" value="GH10249P"/>
    <property type="match status" value="1"/>
</dbReference>
<evidence type="ECO:0000313" key="11">
    <source>
        <dbReference type="Proteomes" id="UP001390339"/>
    </source>
</evidence>
<evidence type="ECO:0000259" key="9">
    <source>
        <dbReference type="PROSITE" id="PS50850"/>
    </source>
</evidence>
<evidence type="ECO:0000256" key="5">
    <source>
        <dbReference type="ARBA" id="ARBA00022989"/>
    </source>
</evidence>
<sequence length="534" mass="56423">MLQIGSSESDKTSSSRSSKEDQQKWRLVRIRSASWFISLVVNLAALTDSMFFGLIVPFLPNLLRDRVGLTDDAEMQLWNSVLVGVYGGAVFIGSPIFGYFADKAKSRKIPLLMGYVSLAASTVLLHIGNSLALLVLGRILQGFSSACVSSVGFAILFDAFGSEEAGSAMGWVAASLDAGGFIGPALAGILFNAGGERAVFVFAYAFIAFDILLGVLVIIDRKKAADPKLALATSSSALEAYSDSDSDSEASATAVASSPEVSDSEDSSSGKMMKEKGPTAATDEPRRTSTPVPSRPAGVSFRRLMLNPRLLAAFSGWLVVGSFETAFDSVLPIFVEQTYHWAVLGAGLIFLGFYLPGIVVSPICGYIMDRVRNSPRILCFAGFALSGPAFILLGLTEGPQVGKQALLCVLLSLIGIGTGLSGPPLLKEVGTVVELAERENPGAYGPKGATARAYGVHNAAFAIGNLLGPVLAGAMKAAFGWNTMGWVFGVMSLVMGAVVVCSLEGWIWDSTLNFSRSRRRAYIGSAEIEVEENV</sequence>
<feature type="transmembrane region" description="Helical" evidence="8">
    <location>
        <begin position="142"/>
        <end position="161"/>
    </location>
</feature>
<feature type="transmembrane region" description="Helical" evidence="8">
    <location>
        <begin position="112"/>
        <end position="136"/>
    </location>
</feature>
<feature type="compositionally biased region" description="Low complexity" evidence="7">
    <location>
        <begin position="252"/>
        <end position="271"/>
    </location>
</feature>
<reference evidence="10 11" key="1">
    <citation type="journal article" date="2024" name="IMA Fungus">
        <title>Apiospora arundinis, a panoply of carbohydrate-active enzymes and secondary metabolites.</title>
        <authorList>
            <person name="Sorensen T."/>
            <person name="Petersen C."/>
            <person name="Muurmann A.T."/>
            <person name="Christiansen J.V."/>
            <person name="Brundto M.L."/>
            <person name="Overgaard C.K."/>
            <person name="Boysen A.T."/>
            <person name="Wollenberg R.D."/>
            <person name="Larsen T.O."/>
            <person name="Sorensen J.L."/>
            <person name="Nielsen K.L."/>
            <person name="Sondergaard T.E."/>
        </authorList>
    </citation>
    <scope>NUCLEOTIDE SEQUENCE [LARGE SCALE GENOMIC DNA]</scope>
    <source>
        <strain evidence="10 11">AAU 773</strain>
    </source>
</reference>
<feature type="transmembrane region" description="Helical" evidence="8">
    <location>
        <begin position="33"/>
        <end position="57"/>
    </location>
</feature>
<dbReference type="InterPro" id="IPR001958">
    <property type="entry name" value="Tet-R_TetA/multi-R_MdtG-like"/>
</dbReference>
<dbReference type="InterPro" id="IPR011701">
    <property type="entry name" value="MFS"/>
</dbReference>
<evidence type="ECO:0000256" key="3">
    <source>
        <dbReference type="ARBA" id="ARBA00022448"/>
    </source>
</evidence>
<dbReference type="Proteomes" id="UP001390339">
    <property type="component" value="Unassembled WGS sequence"/>
</dbReference>
<feature type="transmembrane region" description="Helical" evidence="8">
    <location>
        <begin position="459"/>
        <end position="479"/>
    </location>
</feature>
<feature type="transmembrane region" description="Helical" evidence="8">
    <location>
        <begin position="168"/>
        <end position="191"/>
    </location>
</feature>
<keyword evidence="4 8" id="KW-0812">Transmembrane</keyword>
<dbReference type="Gene3D" id="1.20.1250.20">
    <property type="entry name" value="MFS general substrate transporter like domains"/>
    <property type="match status" value="2"/>
</dbReference>
<comment type="caution">
    <text evidence="10">The sequence shown here is derived from an EMBL/GenBank/DDBJ whole genome shotgun (WGS) entry which is preliminary data.</text>
</comment>
<evidence type="ECO:0000256" key="7">
    <source>
        <dbReference type="SAM" id="MobiDB-lite"/>
    </source>
</evidence>
<dbReference type="CDD" id="cd17325">
    <property type="entry name" value="MFS_MdtG_SLC18_like"/>
    <property type="match status" value="1"/>
</dbReference>
<evidence type="ECO:0000256" key="6">
    <source>
        <dbReference type="ARBA" id="ARBA00023136"/>
    </source>
</evidence>
<dbReference type="EMBL" id="JAPCWZ010000010">
    <property type="protein sequence ID" value="KAK8849023.1"/>
    <property type="molecule type" value="Genomic_DNA"/>
</dbReference>
<evidence type="ECO:0000256" key="1">
    <source>
        <dbReference type="ARBA" id="ARBA00004141"/>
    </source>
</evidence>
<keyword evidence="5 8" id="KW-1133">Transmembrane helix</keyword>
<evidence type="ECO:0000256" key="4">
    <source>
        <dbReference type="ARBA" id="ARBA00022692"/>
    </source>
</evidence>
<dbReference type="PANTHER" id="PTHR23506:SF23">
    <property type="entry name" value="GH10249P"/>
    <property type="match status" value="1"/>
</dbReference>
<keyword evidence="6 8" id="KW-0472">Membrane</keyword>
<dbReference type="InterPro" id="IPR036259">
    <property type="entry name" value="MFS_trans_sf"/>
</dbReference>
<evidence type="ECO:0000313" key="10">
    <source>
        <dbReference type="EMBL" id="KAK8849023.1"/>
    </source>
</evidence>
<feature type="transmembrane region" description="Helical" evidence="8">
    <location>
        <begin position="197"/>
        <end position="219"/>
    </location>
</feature>
<dbReference type="Pfam" id="PF07690">
    <property type="entry name" value="MFS_1"/>
    <property type="match status" value="1"/>
</dbReference>
<accession>A0ABR2HLK7</accession>
<feature type="transmembrane region" description="Helical" evidence="8">
    <location>
        <begin position="77"/>
        <end position="100"/>
    </location>
</feature>
<comment type="subcellular location">
    <subcellularLocation>
        <location evidence="1">Membrane</location>
        <topology evidence="1">Multi-pass membrane protein</topology>
    </subcellularLocation>
</comment>
<keyword evidence="3" id="KW-0813">Transport</keyword>
<feature type="transmembrane region" description="Helical" evidence="8">
    <location>
        <begin position="485"/>
        <end position="508"/>
    </location>
</feature>
<feature type="region of interest" description="Disordered" evidence="7">
    <location>
        <begin position="252"/>
        <end position="295"/>
    </location>
</feature>
<protein>
    <submittedName>
        <fullName evidence="10">MFS general substrate transporter</fullName>
    </submittedName>
</protein>
<organism evidence="10 11">
    <name type="scientific">Apiospora arundinis</name>
    <dbReference type="NCBI Taxonomy" id="335852"/>
    <lineage>
        <taxon>Eukaryota</taxon>
        <taxon>Fungi</taxon>
        <taxon>Dikarya</taxon>
        <taxon>Ascomycota</taxon>
        <taxon>Pezizomycotina</taxon>
        <taxon>Sordariomycetes</taxon>
        <taxon>Xylariomycetidae</taxon>
        <taxon>Amphisphaeriales</taxon>
        <taxon>Apiosporaceae</taxon>
        <taxon>Apiospora</taxon>
    </lineage>
</organism>
<gene>
    <name evidence="10" type="ORF">PGQ11_015503</name>
</gene>
<feature type="compositionally biased region" description="Basic and acidic residues" evidence="7">
    <location>
        <begin position="272"/>
        <end position="287"/>
    </location>
</feature>
<keyword evidence="11" id="KW-1185">Reference proteome</keyword>
<name>A0ABR2HLK7_9PEZI</name>
<evidence type="ECO:0000256" key="8">
    <source>
        <dbReference type="SAM" id="Phobius"/>
    </source>
</evidence>